<organism evidence="11 12">
    <name type="scientific">Antrihabitans stalagmiti</name>
    <dbReference type="NCBI Taxonomy" id="2799499"/>
    <lineage>
        <taxon>Bacteria</taxon>
        <taxon>Bacillati</taxon>
        <taxon>Actinomycetota</taxon>
        <taxon>Actinomycetes</taxon>
        <taxon>Mycobacteriales</taxon>
        <taxon>Nocardiaceae</taxon>
        <taxon>Antrihabitans</taxon>
    </lineage>
</organism>
<dbReference type="GO" id="GO:0046872">
    <property type="term" value="F:metal ion binding"/>
    <property type="evidence" value="ECO:0007669"/>
    <property type="project" value="UniProtKB-KW"/>
</dbReference>
<keyword evidence="6" id="KW-0560">Oxidoreductase</keyword>
<dbReference type="GO" id="GO:0050660">
    <property type="term" value="F:flavin adenine dinucleotide binding"/>
    <property type="evidence" value="ECO:0007669"/>
    <property type="project" value="TreeGrafter"/>
</dbReference>
<proteinExistence type="predicted"/>
<dbReference type="InterPro" id="IPR039261">
    <property type="entry name" value="FNR_nucleotide-bd"/>
</dbReference>
<evidence type="ECO:0000259" key="10">
    <source>
        <dbReference type="PROSITE" id="PS51384"/>
    </source>
</evidence>
<dbReference type="RefSeq" id="WP_199704085.1">
    <property type="nucleotide sequence ID" value="NZ_JAEMNV010000003.1"/>
</dbReference>
<evidence type="ECO:0000256" key="2">
    <source>
        <dbReference type="ARBA" id="ARBA00022630"/>
    </source>
</evidence>
<dbReference type="AlphaFoldDB" id="A0A934NQ56"/>
<keyword evidence="4" id="KW-0479">Metal-binding</keyword>
<comment type="caution">
    <text evidence="11">The sequence shown here is derived from an EMBL/GenBank/DDBJ whole genome shotgun (WGS) entry which is preliminary data.</text>
</comment>
<dbReference type="PROSITE" id="PS51085">
    <property type="entry name" value="2FE2S_FER_2"/>
    <property type="match status" value="1"/>
</dbReference>
<dbReference type="SUPFAM" id="SSF63380">
    <property type="entry name" value="Riboflavin synthase domain-like"/>
    <property type="match status" value="1"/>
</dbReference>
<dbReference type="InterPro" id="IPR001709">
    <property type="entry name" value="Flavoprot_Pyr_Nucl_cyt_Rdtase"/>
</dbReference>
<keyword evidence="3" id="KW-0001">2Fe-2S</keyword>
<dbReference type="InterPro" id="IPR008333">
    <property type="entry name" value="Cbr1-like_FAD-bd_dom"/>
</dbReference>
<dbReference type="SUPFAM" id="SSF52343">
    <property type="entry name" value="Ferredoxin reductase-like, C-terminal NADP-linked domain"/>
    <property type="match status" value="1"/>
</dbReference>
<evidence type="ECO:0000256" key="3">
    <source>
        <dbReference type="ARBA" id="ARBA00022714"/>
    </source>
</evidence>
<dbReference type="PRINTS" id="PR00371">
    <property type="entry name" value="FPNCR"/>
</dbReference>
<dbReference type="CDD" id="cd06214">
    <property type="entry name" value="PA_degradation_oxidoreductase_like"/>
    <property type="match status" value="1"/>
</dbReference>
<dbReference type="InterPro" id="IPR050415">
    <property type="entry name" value="MRET"/>
</dbReference>
<dbReference type="PRINTS" id="PR00410">
    <property type="entry name" value="PHEHYDRXLASE"/>
</dbReference>
<feature type="domain" description="2Fe-2S ferredoxin-type" evidence="9">
    <location>
        <begin position="262"/>
        <end position="351"/>
    </location>
</feature>
<keyword evidence="5" id="KW-0274">FAD</keyword>
<dbReference type="PROSITE" id="PS00197">
    <property type="entry name" value="2FE2S_FER_1"/>
    <property type="match status" value="1"/>
</dbReference>
<reference evidence="11" key="1">
    <citation type="submission" date="2020-12" db="EMBL/GenBank/DDBJ databases">
        <title>Antrihabitans popcorni sp. nov. and Antrihabitans auranticaus sp. nov., isolated from a larva cave.</title>
        <authorList>
            <person name="Lee S.D."/>
            <person name="Kim I.S."/>
        </authorList>
    </citation>
    <scope>NUCLEOTIDE SEQUENCE</scope>
    <source>
        <strain evidence="11">YC3-6</strain>
    </source>
</reference>
<accession>A0A934NQ56</accession>
<evidence type="ECO:0000313" key="12">
    <source>
        <dbReference type="Proteomes" id="UP000655868"/>
    </source>
</evidence>
<evidence type="ECO:0000256" key="8">
    <source>
        <dbReference type="ARBA" id="ARBA00023014"/>
    </source>
</evidence>
<dbReference type="PROSITE" id="PS51384">
    <property type="entry name" value="FAD_FR"/>
    <property type="match status" value="1"/>
</dbReference>
<dbReference type="CDD" id="cd00207">
    <property type="entry name" value="fer2"/>
    <property type="match status" value="1"/>
</dbReference>
<dbReference type="GO" id="GO:0016491">
    <property type="term" value="F:oxidoreductase activity"/>
    <property type="evidence" value="ECO:0007669"/>
    <property type="project" value="UniProtKB-KW"/>
</dbReference>
<comment type="cofactor">
    <cofactor evidence="1">
        <name>FAD</name>
        <dbReference type="ChEBI" id="CHEBI:57692"/>
    </cofactor>
</comment>
<evidence type="ECO:0000256" key="5">
    <source>
        <dbReference type="ARBA" id="ARBA00022827"/>
    </source>
</evidence>
<dbReference type="Gene3D" id="3.40.50.80">
    <property type="entry name" value="Nucleotide-binding domain of ferredoxin-NADP reductase (FNR) module"/>
    <property type="match status" value="1"/>
</dbReference>
<name>A0A934NQ56_9NOCA</name>
<evidence type="ECO:0000256" key="1">
    <source>
        <dbReference type="ARBA" id="ARBA00001974"/>
    </source>
</evidence>
<protein>
    <submittedName>
        <fullName evidence="11">Ferredoxin--NADP reductase</fullName>
    </submittedName>
</protein>
<dbReference type="PANTHER" id="PTHR47354:SF8">
    <property type="entry name" value="1,2-PHENYLACETYL-COA EPOXIDASE, SUBUNIT E"/>
    <property type="match status" value="1"/>
</dbReference>
<dbReference type="Proteomes" id="UP000655868">
    <property type="component" value="Unassembled WGS sequence"/>
</dbReference>
<dbReference type="InterPro" id="IPR012675">
    <property type="entry name" value="Beta-grasp_dom_sf"/>
</dbReference>
<dbReference type="Gene3D" id="2.40.30.10">
    <property type="entry name" value="Translation factors"/>
    <property type="match status" value="1"/>
</dbReference>
<dbReference type="EMBL" id="JAEMNV010000003">
    <property type="protein sequence ID" value="MBJ8339381.1"/>
    <property type="molecule type" value="Genomic_DNA"/>
</dbReference>
<dbReference type="InterPro" id="IPR001433">
    <property type="entry name" value="OxRdtase_FAD/NAD-bd"/>
</dbReference>
<dbReference type="Pfam" id="PF00175">
    <property type="entry name" value="NAD_binding_1"/>
    <property type="match status" value="1"/>
</dbReference>
<keyword evidence="2" id="KW-0285">Flavoprotein</keyword>
<dbReference type="PANTHER" id="PTHR47354">
    <property type="entry name" value="NADH OXIDOREDUCTASE HCR"/>
    <property type="match status" value="1"/>
</dbReference>
<dbReference type="InterPro" id="IPR017927">
    <property type="entry name" value="FAD-bd_FR_type"/>
</dbReference>
<dbReference type="GO" id="GO:0051537">
    <property type="term" value="F:2 iron, 2 sulfur cluster binding"/>
    <property type="evidence" value="ECO:0007669"/>
    <property type="project" value="UniProtKB-KW"/>
</dbReference>
<evidence type="ECO:0000313" key="11">
    <source>
        <dbReference type="EMBL" id="MBJ8339381.1"/>
    </source>
</evidence>
<dbReference type="Pfam" id="PF00970">
    <property type="entry name" value="FAD_binding_6"/>
    <property type="match status" value="1"/>
</dbReference>
<dbReference type="SUPFAM" id="SSF54292">
    <property type="entry name" value="2Fe-2S ferredoxin-like"/>
    <property type="match status" value="1"/>
</dbReference>
<keyword evidence="12" id="KW-1185">Reference proteome</keyword>
<dbReference type="Pfam" id="PF00111">
    <property type="entry name" value="Fer2"/>
    <property type="match status" value="1"/>
</dbReference>
<gene>
    <name evidence="11" type="ORF">JGU71_10810</name>
</gene>
<dbReference type="Gene3D" id="3.10.20.30">
    <property type="match status" value="1"/>
</dbReference>
<dbReference type="InterPro" id="IPR017938">
    <property type="entry name" value="Riboflavin_synthase-like_b-brl"/>
</dbReference>
<keyword evidence="8" id="KW-0411">Iron-sulfur</keyword>
<evidence type="ECO:0000256" key="4">
    <source>
        <dbReference type="ARBA" id="ARBA00022723"/>
    </source>
</evidence>
<feature type="domain" description="FAD-binding FR-type" evidence="10">
    <location>
        <begin position="11"/>
        <end position="116"/>
    </location>
</feature>
<sequence>MTATKANDARSSAHSLEIVKVIEETSDAVSIVFDVPSGSEEAFAYTPGQFLTLRIPHGDDSVSRCYSLSSTPSAGRQLQVTVKRVDGGRGSNWLCDNATSGMRLDSLRPGGMFTPTDWADDFVLVAAGSGITPIMSILQTALAEHTNTIHLVYANRDEESVIFADQLRALTTAHPTRLSVQHWLESTSGLPTDESLRKLFGDVAGQRAFICGPAPFMEVAGQALSSAGASPDMIHKEVFVSLNTDAFATRTATPTAPSNSGAVVTVDLEGEVHTLNWPRDQVLLDVLLDNDLDAPYVCREGNCGGCAYSLRSGVVTMLVNDTLDQYELDRGVRLACQSIPETDELDIAFDR</sequence>
<evidence type="ECO:0000259" key="9">
    <source>
        <dbReference type="PROSITE" id="PS51085"/>
    </source>
</evidence>
<evidence type="ECO:0000256" key="7">
    <source>
        <dbReference type="ARBA" id="ARBA00023004"/>
    </source>
</evidence>
<evidence type="ECO:0000256" key="6">
    <source>
        <dbReference type="ARBA" id="ARBA00023002"/>
    </source>
</evidence>
<dbReference type="InterPro" id="IPR036010">
    <property type="entry name" value="2Fe-2S_ferredoxin-like_sf"/>
</dbReference>
<keyword evidence="7" id="KW-0408">Iron</keyword>
<dbReference type="InterPro" id="IPR006058">
    <property type="entry name" value="2Fe2S_fd_BS"/>
</dbReference>
<dbReference type="InterPro" id="IPR001041">
    <property type="entry name" value="2Fe-2S_ferredoxin-type"/>
</dbReference>